<keyword evidence="4" id="KW-1185">Reference proteome</keyword>
<sequence length="493" mass="54017">MKIPHSLMAVMACSMAALISSCGTNSKSAENTAEETGSSGPEAKEVIYMEGVYATSTLLPLAQYGVENVFDDDTTTYWATAKGAGPDEGLMLYFPAKTYVKELVLKQAENDDLATVQEITVYADGQRVESFDASQPVKIEKDVTALFIKIASADQSSTEDLVKEGGDETLSTETFDSKFSVGIADLKLFNNEGPLKVHAPLAVAGAITASSTLKPAEAYAPSMLFDSRKEFVWAEGAAGTGENEKLTFTFGADQRISAVKIWNGYQRSEKHFTSNARVKSFEFGLKNGAKAKYTIEDSMEPQLVTLGEPLTGKEFELTVLEAVPGSAYKDLVISEVLFFDQATPVLIRDDGKAEENIKSLIASTRGSLMESFVDRRLKNHQETPYATSDKSLILRSNKTFVLYEHTTSSDASREENSEIVADGNWEIVEQQGNYARVRIFGKLINLSETVDYYKGNTQSSFVKIFQDNLTITPAEVKGEKYVDTFYNGSPGDR</sequence>
<gene>
    <name evidence="3" type="ORF">KK083_11890</name>
</gene>
<dbReference type="Proteomes" id="UP001319200">
    <property type="component" value="Unassembled WGS sequence"/>
</dbReference>
<feature type="signal peptide" evidence="1">
    <location>
        <begin position="1"/>
        <end position="19"/>
    </location>
</feature>
<accession>A0AAP2GPM0</accession>
<dbReference type="InterPro" id="IPR057561">
    <property type="entry name" value="NADase_transloc"/>
</dbReference>
<feature type="domain" description="NAD glycohydrolase translocation F5/8 type C" evidence="2">
    <location>
        <begin position="206"/>
        <end position="338"/>
    </location>
</feature>
<dbReference type="AlphaFoldDB" id="A0AAP2GPM0"/>
<evidence type="ECO:0000256" key="1">
    <source>
        <dbReference type="SAM" id="SignalP"/>
    </source>
</evidence>
<dbReference type="InterPro" id="IPR008979">
    <property type="entry name" value="Galactose-bd-like_sf"/>
</dbReference>
<keyword evidence="1" id="KW-0732">Signal</keyword>
<dbReference type="NCBIfam" id="NF047619">
    <property type="entry name" value="NADase_discoid"/>
    <property type="match status" value="1"/>
</dbReference>
<dbReference type="Gene3D" id="2.60.120.260">
    <property type="entry name" value="Galactose-binding domain-like"/>
    <property type="match status" value="2"/>
</dbReference>
<proteinExistence type="predicted"/>
<dbReference type="EMBL" id="JAHESF010000010">
    <property type="protein sequence ID" value="MBT1697582.1"/>
    <property type="molecule type" value="Genomic_DNA"/>
</dbReference>
<evidence type="ECO:0000313" key="3">
    <source>
        <dbReference type="EMBL" id="MBT1697582.1"/>
    </source>
</evidence>
<reference evidence="3 4" key="1">
    <citation type="submission" date="2021-05" db="EMBL/GenBank/DDBJ databases">
        <title>A Polyphasic approach of four new species of the genus Ohtaekwangia: Ohtaekwangia histidinii sp. nov., Ohtaekwangia cretensis sp. nov., Ohtaekwangia indiensis sp. nov., Ohtaekwangia reichenbachii sp. nov. from diverse environment.</title>
        <authorList>
            <person name="Octaviana S."/>
        </authorList>
    </citation>
    <scope>NUCLEOTIDE SEQUENCE [LARGE SCALE GENOMIC DNA]</scope>
    <source>
        <strain evidence="3 4">PWU4</strain>
    </source>
</reference>
<protein>
    <recommendedName>
        <fullName evidence="2">NAD glycohydrolase translocation F5/8 type C domain-containing protein</fullName>
    </recommendedName>
</protein>
<dbReference type="Pfam" id="PF25302">
    <property type="entry name" value="NADase_transloc"/>
    <property type="match status" value="1"/>
</dbReference>
<dbReference type="RefSeq" id="WP_254163454.1">
    <property type="nucleotide sequence ID" value="NZ_JAHESF010000010.1"/>
</dbReference>
<dbReference type="SUPFAM" id="SSF49785">
    <property type="entry name" value="Galactose-binding domain-like"/>
    <property type="match status" value="1"/>
</dbReference>
<comment type="caution">
    <text evidence="3">The sequence shown here is derived from an EMBL/GenBank/DDBJ whole genome shotgun (WGS) entry which is preliminary data.</text>
</comment>
<evidence type="ECO:0000259" key="2">
    <source>
        <dbReference type="Pfam" id="PF25302"/>
    </source>
</evidence>
<feature type="chain" id="PRO_5042815020" description="NAD glycohydrolase translocation F5/8 type C domain-containing protein" evidence="1">
    <location>
        <begin position="20"/>
        <end position="493"/>
    </location>
</feature>
<organism evidence="3 4">
    <name type="scientific">Chryseosolibacter histidini</name>
    <dbReference type="NCBI Taxonomy" id="2782349"/>
    <lineage>
        <taxon>Bacteria</taxon>
        <taxon>Pseudomonadati</taxon>
        <taxon>Bacteroidota</taxon>
        <taxon>Cytophagia</taxon>
        <taxon>Cytophagales</taxon>
        <taxon>Chryseotaleaceae</taxon>
        <taxon>Chryseosolibacter</taxon>
    </lineage>
</organism>
<name>A0AAP2GPM0_9BACT</name>
<dbReference type="PROSITE" id="PS51257">
    <property type="entry name" value="PROKAR_LIPOPROTEIN"/>
    <property type="match status" value="1"/>
</dbReference>
<evidence type="ECO:0000313" key="4">
    <source>
        <dbReference type="Proteomes" id="UP001319200"/>
    </source>
</evidence>